<evidence type="ECO:0000313" key="2">
    <source>
        <dbReference type="Proteomes" id="UP000812440"/>
    </source>
</evidence>
<evidence type="ECO:0000313" key="1">
    <source>
        <dbReference type="EMBL" id="KAG8456555.1"/>
    </source>
</evidence>
<dbReference type="EMBL" id="JAACNH010000001">
    <property type="protein sequence ID" value="KAG8456555.1"/>
    <property type="molecule type" value="Genomic_DNA"/>
</dbReference>
<keyword evidence="2" id="KW-1185">Reference proteome</keyword>
<name>A0A8T2KGL5_9PIPI</name>
<dbReference type="InterPro" id="IPR039996">
    <property type="entry name" value="Shieldin_RINN1"/>
</dbReference>
<dbReference type="OrthoDB" id="5963356at2759"/>
<evidence type="ECO:0008006" key="3">
    <source>
        <dbReference type="Google" id="ProtNLM"/>
    </source>
</evidence>
<dbReference type="GO" id="GO:2000042">
    <property type="term" value="P:negative regulation of double-strand break repair via homologous recombination"/>
    <property type="evidence" value="ECO:0007669"/>
    <property type="project" value="TreeGrafter"/>
</dbReference>
<dbReference type="GO" id="GO:0045830">
    <property type="term" value="P:positive regulation of isotype switching"/>
    <property type="evidence" value="ECO:0007669"/>
    <property type="project" value="TreeGrafter"/>
</dbReference>
<dbReference type="PANTHER" id="PTHR41404:SF1">
    <property type="entry name" value="SHIELDIN COMPLEX SUBUNIT 3"/>
    <property type="match status" value="1"/>
</dbReference>
<organism evidence="1 2">
    <name type="scientific">Hymenochirus boettgeri</name>
    <name type="common">Congo dwarf clawed frog</name>
    <dbReference type="NCBI Taxonomy" id="247094"/>
    <lineage>
        <taxon>Eukaryota</taxon>
        <taxon>Metazoa</taxon>
        <taxon>Chordata</taxon>
        <taxon>Craniata</taxon>
        <taxon>Vertebrata</taxon>
        <taxon>Euteleostomi</taxon>
        <taxon>Amphibia</taxon>
        <taxon>Batrachia</taxon>
        <taxon>Anura</taxon>
        <taxon>Pipoidea</taxon>
        <taxon>Pipidae</taxon>
        <taxon>Pipinae</taxon>
        <taxon>Hymenochirus</taxon>
    </lineage>
</organism>
<gene>
    <name evidence="1" type="ORF">GDO86_002366</name>
</gene>
<comment type="caution">
    <text evidence="1">The sequence shown here is derived from an EMBL/GenBank/DDBJ whole genome shotgun (WGS) entry which is preliminary data.</text>
</comment>
<dbReference type="GO" id="GO:2001034">
    <property type="term" value="P:positive regulation of double-strand break repair via nonhomologous end joining"/>
    <property type="evidence" value="ECO:0007669"/>
    <property type="project" value="TreeGrafter"/>
</dbReference>
<accession>A0A8T2KGL5</accession>
<reference evidence="1" key="1">
    <citation type="thesis" date="2020" institute="ProQuest LLC" country="789 East Eisenhower Parkway, Ann Arbor, MI, USA">
        <title>Comparative Genomics and Chromosome Evolution.</title>
        <authorList>
            <person name="Mudd A.B."/>
        </authorList>
    </citation>
    <scope>NUCLEOTIDE SEQUENCE</scope>
    <source>
        <strain evidence="1">Female2</strain>
        <tissue evidence="1">Blood</tissue>
    </source>
</reference>
<dbReference type="CDD" id="cd22293">
    <property type="entry name" value="RBD_SHLD3_N"/>
    <property type="match status" value="1"/>
</dbReference>
<dbReference type="PANTHER" id="PTHR41404">
    <property type="entry name" value="SHIELDIN COMPLEX SUBUNIT 3"/>
    <property type="match status" value="1"/>
</dbReference>
<dbReference type="Proteomes" id="UP000812440">
    <property type="component" value="Chromosome 1"/>
</dbReference>
<dbReference type="AlphaFoldDB" id="A0A8T2KGL5"/>
<sequence>MEVLVHYRPHSRQEELQRMVAASLEDFPTRPLPAFVPWFPYHNKSFALKPARSAPSVSREDILSCGQCSLENERQTSVNSYDSTINLLEFHTNKTNMEIVSRTKMLLAEQEKAQNCLTKMAPSIGNPKLKRSWSICTLRGNSLHEIPQISLQLKNTLELIKLHPFHRGKWIIPSSVCFPDLETVWENLSSVMRHNVLPNCNATMQRGIDEIWVFCDLLYCEYTGQLLKTKLKLDGRIELTVRKHGILLSL</sequence>
<proteinExistence type="predicted"/>
<protein>
    <recommendedName>
        <fullName evidence="3">Shieldin complex subunit 3</fullName>
    </recommendedName>
</protein>